<reference evidence="1" key="1">
    <citation type="submission" date="2022-10" db="EMBL/GenBank/DDBJ databases">
        <title>The complete genomes of actinobacterial strains from the NBC collection.</title>
        <authorList>
            <person name="Joergensen T.S."/>
            <person name="Alvarez Arevalo M."/>
            <person name="Sterndorff E.B."/>
            <person name="Faurdal D."/>
            <person name="Vuksanovic O."/>
            <person name="Mourched A.-S."/>
            <person name="Charusanti P."/>
            <person name="Shaw S."/>
            <person name="Blin K."/>
            <person name="Weber T."/>
        </authorList>
    </citation>
    <scope>NUCLEOTIDE SEQUENCE</scope>
    <source>
        <strain evidence="1">NBC_00003</strain>
    </source>
</reference>
<name>A0AAU2VF10_9ACTN</name>
<evidence type="ECO:0000313" key="1">
    <source>
        <dbReference type="EMBL" id="WTW66107.1"/>
    </source>
</evidence>
<proteinExistence type="predicted"/>
<gene>
    <name evidence="1" type="ORF">OG549_38800</name>
</gene>
<organism evidence="1">
    <name type="scientific">Streptomyces sp. NBC_00003</name>
    <dbReference type="NCBI Taxonomy" id="2903608"/>
    <lineage>
        <taxon>Bacteria</taxon>
        <taxon>Bacillati</taxon>
        <taxon>Actinomycetota</taxon>
        <taxon>Actinomycetes</taxon>
        <taxon>Kitasatosporales</taxon>
        <taxon>Streptomycetaceae</taxon>
        <taxon>Streptomyces</taxon>
    </lineage>
</organism>
<dbReference type="AlphaFoldDB" id="A0AAU2VF10"/>
<dbReference type="EMBL" id="CP108318">
    <property type="protein sequence ID" value="WTW66107.1"/>
    <property type="molecule type" value="Genomic_DNA"/>
</dbReference>
<sequence length="49" mass="5228">MISTKDGALSPEFLAQVESYRDKPAERTTSLTARQEALDGFLKAAGQGA</sequence>
<protein>
    <submittedName>
        <fullName evidence="1">Uncharacterized protein</fullName>
    </submittedName>
</protein>
<accession>A0AAU2VF10</accession>